<name>A0A845B984_9PROT</name>
<dbReference type="AlphaFoldDB" id="A0A845B984"/>
<protein>
    <submittedName>
        <fullName evidence="3">ABC transporter substrate-binding protein</fullName>
    </submittedName>
</protein>
<dbReference type="OrthoDB" id="9799287at2"/>
<keyword evidence="4" id="KW-1185">Reference proteome</keyword>
<dbReference type="EMBL" id="SNVJ01000001">
    <property type="protein sequence ID" value="MXP61952.1"/>
    <property type="molecule type" value="Genomic_DNA"/>
</dbReference>
<dbReference type="PANTHER" id="PTHR33376">
    <property type="match status" value="1"/>
</dbReference>
<gene>
    <name evidence="3" type="ORF">E0493_01130</name>
</gene>
<keyword evidence="1 2" id="KW-0732">Signal</keyword>
<dbReference type="Proteomes" id="UP000460715">
    <property type="component" value="Unassembled WGS sequence"/>
</dbReference>
<comment type="caution">
    <text evidence="3">The sequence shown here is derived from an EMBL/GenBank/DDBJ whole genome shotgun (WGS) entry which is preliminary data.</text>
</comment>
<organism evidence="3 4">
    <name type="scientific">Teichococcus coralli</name>
    <dbReference type="NCBI Taxonomy" id="2545983"/>
    <lineage>
        <taxon>Bacteria</taxon>
        <taxon>Pseudomonadati</taxon>
        <taxon>Pseudomonadota</taxon>
        <taxon>Alphaproteobacteria</taxon>
        <taxon>Acetobacterales</taxon>
        <taxon>Roseomonadaceae</taxon>
        <taxon>Roseomonas</taxon>
    </lineage>
</organism>
<dbReference type="CDD" id="cd13602">
    <property type="entry name" value="PBP2_TRAP_BpDctp6_7"/>
    <property type="match status" value="1"/>
</dbReference>
<dbReference type="PANTHER" id="PTHR33376:SF4">
    <property type="entry name" value="SIALIC ACID-BINDING PERIPLASMIC PROTEIN SIAP"/>
    <property type="match status" value="1"/>
</dbReference>
<evidence type="ECO:0000313" key="4">
    <source>
        <dbReference type="Proteomes" id="UP000460715"/>
    </source>
</evidence>
<evidence type="ECO:0000313" key="3">
    <source>
        <dbReference type="EMBL" id="MXP61952.1"/>
    </source>
</evidence>
<feature type="signal peptide" evidence="2">
    <location>
        <begin position="1"/>
        <end position="33"/>
    </location>
</feature>
<dbReference type="GO" id="GO:0055085">
    <property type="term" value="P:transmembrane transport"/>
    <property type="evidence" value="ECO:0007669"/>
    <property type="project" value="InterPro"/>
</dbReference>
<reference evidence="3 4" key="1">
    <citation type="submission" date="2019-03" db="EMBL/GenBank/DDBJ databases">
        <title>Roseomonas sp. a novel Roseomonas species isolated from Sea whip Gorgonian.</title>
        <authorList>
            <person name="Li F."/>
            <person name="Pan X."/>
            <person name="Huang S."/>
            <person name="Li Z."/>
            <person name="Meng B."/>
        </authorList>
    </citation>
    <scope>NUCLEOTIDE SEQUENCE [LARGE SCALE GENOMIC DNA]</scope>
    <source>
        <strain evidence="3 4">M0104</strain>
    </source>
</reference>
<dbReference type="Pfam" id="PF03480">
    <property type="entry name" value="DctP"/>
    <property type="match status" value="1"/>
</dbReference>
<dbReference type="InterPro" id="IPR018389">
    <property type="entry name" value="DctP_fam"/>
</dbReference>
<dbReference type="RefSeq" id="WP_160935065.1">
    <property type="nucleotide sequence ID" value="NZ_SNVJ01000001.1"/>
</dbReference>
<dbReference type="InterPro" id="IPR038404">
    <property type="entry name" value="TRAP_DctP_sf"/>
</dbReference>
<feature type="chain" id="PRO_5032954735" evidence="2">
    <location>
        <begin position="34"/>
        <end position="366"/>
    </location>
</feature>
<evidence type="ECO:0000256" key="2">
    <source>
        <dbReference type="SAM" id="SignalP"/>
    </source>
</evidence>
<dbReference type="Gene3D" id="3.40.190.170">
    <property type="entry name" value="Bacterial extracellular solute-binding protein, family 7"/>
    <property type="match status" value="1"/>
</dbReference>
<evidence type="ECO:0000256" key="1">
    <source>
        <dbReference type="ARBA" id="ARBA00022729"/>
    </source>
</evidence>
<proteinExistence type="predicted"/>
<dbReference type="NCBIfam" id="NF037995">
    <property type="entry name" value="TRAP_S1"/>
    <property type="match status" value="1"/>
</dbReference>
<sequence length="366" mass="39726">MAEGIARLARALPRLGGRLLLAALLAAAGAPRAQEPSPANGSGIELKVVGGLADVSQFQRYEQPFWRNRITELTHGRVHAEIQPFDRAGFRAEEMLPLMRLGVAPFGTALIAVVSSEEPEFNAVDLPALNPDIATLRETVRLYRPHLREILRERYDVELLAVYTYPAQVTWCTRPFGSLGDLAGRRIRTSSVGQAEMFEALGATSVVIPFAEIVPAMKAGVVECAVTGTLPGNNIGLPQVTTHVHAMAVTWGVSVFGANIAAWRALPPDIRQTIRDGLAKLEAEIWEGAGHETWEGLDCNAGRPTCVNGVRGNMTIVPVTPEDIARRRKLLTDTVLPRWIDRCGQDCADAWNTYLGPAMGIMAKSP</sequence>
<accession>A0A845B984</accession>